<name>A0A378ID14_9GAMM</name>
<feature type="domain" description="Autotransporter" evidence="3">
    <location>
        <begin position="749"/>
        <end position="1029"/>
    </location>
</feature>
<keyword evidence="5" id="KW-0645">Protease</keyword>
<dbReference type="STRING" id="28083.Lbir_0786"/>
<dbReference type="EMBL" id="UGNW01000001">
    <property type="protein sequence ID" value="STX32635.1"/>
    <property type="molecule type" value="Genomic_DNA"/>
</dbReference>
<dbReference type="PROSITE" id="PS51208">
    <property type="entry name" value="AUTOTRANSPORTER"/>
    <property type="match status" value="1"/>
</dbReference>
<evidence type="ECO:0000313" key="7">
    <source>
        <dbReference type="Proteomes" id="UP000255066"/>
    </source>
</evidence>
<protein>
    <submittedName>
        <fullName evidence="5">Extracellular serine protease</fullName>
        <ecNumber evidence="5">3.4.21.-</ecNumber>
    </submittedName>
</protein>
<dbReference type="SUPFAM" id="SSF51126">
    <property type="entry name" value="Pectin lyase-like"/>
    <property type="match status" value="1"/>
</dbReference>
<dbReference type="GO" id="GO:0008233">
    <property type="term" value="F:peptidase activity"/>
    <property type="evidence" value="ECO:0007669"/>
    <property type="project" value="UniProtKB-KW"/>
</dbReference>
<dbReference type="OrthoDB" id="5760545at2"/>
<dbReference type="Proteomes" id="UP000255066">
    <property type="component" value="Unassembled WGS sequence"/>
</dbReference>
<dbReference type="SMART" id="SM00869">
    <property type="entry name" value="Autotransporter"/>
    <property type="match status" value="1"/>
</dbReference>
<dbReference type="NCBIfam" id="TIGR02601">
    <property type="entry name" value="autotrns_rpt"/>
    <property type="match status" value="1"/>
</dbReference>
<dbReference type="Pfam" id="PF03797">
    <property type="entry name" value="Autotransporter"/>
    <property type="match status" value="1"/>
</dbReference>
<dbReference type="InterPro" id="IPR006315">
    <property type="entry name" value="OM_autotransptr_brl_dom"/>
</dbReference>
<dbReference type="Pfam" id="PF12951">
    <property type="entry name" value="PATR"/>
    <property type="match status" value="1"/>
</dbReference>
<dbReference type="NCBIfam" id="TIGR04393">
    <property type="entry name" value="rpt_T5SS_PEPC"/>
    <property type="match status" value="5"/>
</dbReference>
<keyword evidence="1 2" id="KW-0732">Signal</keyword>
<keyword evidence="6" id="KW-1185">Reference proteome</keyword>
<dbReference type="InterPro" id="IPR036709">
    <property type="entry name" value="Autotransporte_beta_dom_sf"/>
</dbReference>
<reference evidence="5 7" key="2">
    <citation type="submission" date="2018-06" db="EMBL/GenBank/DDBJ databases">
        <authorList>
            <consortium name="Pathogen Informatics"/>
            <person name="Doyle S."/>
        </authorList>
    </citation>
    <scope>NUCLEOTIDE SEQUENCE [LARGE SCALE GENOMIC DNA]</scope>
    <source>
        <strain evidence="5 7">NCTC12437</strain>
    </source>
</reference>
<dbReference type="Proteomes" id="UP000054735">
    <property type="component" value="Unassembled WGS sequence"/>
</dbReference>
<dbReference type="Gene3D" id="2.40.128.130">
    <property type="entry name" value="Autotransporter beta-domain"/>
    <property type="match status" value="1"/>
</dbReference>
<dbReference type="EMBL" id="LNXT01000009">
    <property type="protein sequence ID" value="KTC74506.1"/>
    <property type="molecule type" value="Genomic_DNA"/>
</dbReference>
<evidence type="ECO:0000256" key="2">
    <source>
        <dbReference type="SAM" id="SignalP"/>
    </source>
</evidence>
<gene>
    <name evidence="4" type="ORF">Lbir_0786</name>
    <name evidence="5" type="ORF">NCTC12437_02429</name>
</gene>
<organism evidence="5 7">
    <name type="scientific">Legionella birminghamensis</name>
    <dbReference type="NCBI Taxonomy" id="28083"/>
    <lineage>
        <taxon>Bacteria</taxon>
        <taxon>Pseudomonadati</taxon>
        <taxon>Pseudomonadota</taxon>
        <taxon>Gammaproteobacteria</taxon>
        <taxon>Legionellales</taxon>
        <taxon>Legionellaceae</taxon>
        <taxon>Legionella</taxon>
    </lineage>
</organism>
<dbReference type="InterPro" id="IPR005546">
    <property type="entry name" value="Autotransporte_beta"/>
</dbReference>
<proteinExistence type="predicted"/>
<dbReference type="RefSeq" id="WP_058522892.1">
    <property type="nucleotide sequence ID" value="NZ_CAAAHV010000036.1"/>
</dbReference>
<reference evidence="4 6" key="1">
    <citation type="submission" date="2015-11" db="EMBL/GenBank/DDBJ databases">
        <title>Genomic analysis of 38 Legionella species identifies large and diverse effector repertoires.</title>
        <authorList>
            <person name="Burstein D."/>
            <person name="Amaro F."/>
            <person name="Zusman T."/>
            <person name="Lifshitz Z."/>
            <person name="Cohen O."/>
            <person name="Gilbert J.A."/>
            <person name="Pupko T."/>
            <person name="Shuman H.A."/>
            <person name="Segal G."/>
        </authorList>
    </citation>
    <scope>NUCLEOTIDE SEQUENCE [LARGE SCALE GENOMIC DNA]</scope>
    <source>
        <strain evidence="4 6">CDC#1407-AL-14</strain>
    </source>
</reference>
<dbReference type="NCBIfam" id="TIGR01414">
    <property type="entry name" value="autotrans_barl"/>
    <property type="match status" value="1"/>
</dbReference>
<accession>A0A378ID14</accession>
<dbReference type="SUPFAM" id="SSF103515">
    <property type="entry name" value="Autotransporter"/>
    <property type="match status" value="1"/>
</dbReference>
<dbReference type="AlphaFoldDB" id="A0A378ID14"/>
<dbReference type="InterPro" id="IPR011050">
    <property type="entry name" value="Pectin_lyase_fold/virulence"/>
</dbReference>
<evidence type="ECO:0000256" key="1">
    <source>
        <dbReference type="ARBA" id="ARBA00022729"/>
    </source>
</evidence>
<keyword evidence="5" id="KW-0378">Hydrolase</keyword>
<evidence type="ECO:0000313" key="5">
    <source>
        <dbReference type="EMBL" id="STX32635.1"/>
    </source>
</evidence>
<dbReference type="EC" id="3.4.21.-" evidence="5"/>
<feature type="chain" id="PRO_5016564990" evidence="2">
    <location>
        <begin position="35"/>
        <end position="1029"/>
    </location>
</feature>
<sequence>MSYSPPKRKFCYLFSCKQVIPLLTALCISNASWAVDWTGSVSNDWFDPLNWIPGVPAAGDSAIIDTIIPNPTEVNSSSTAFLTSLLIGDLNEGTFNIVNGGIVSNFLGSIGTNAGSTGTVTVSGAGSQWNNAAVLEIGGFGTGTLTIQDGAAVTAGNATIGLLAGSLGILSMDKGSLTINGQWLIGYDGTADVTMSNGSQVNTNSTVVANTANSVGIIDVQGQGTQWNNSGNLVIGNQGFGDLCICDGGVVNNWAAVLGAQLGSTGVVGVEGQGSQWNNKGSLIIGLLSDGSLSIVDGGLVTSQSAVIASGANSVSTADIFGQNSHWFNRGNLIVGDSGNGSLFITDGGTVSNQQAVIAANAGSTGAALVQGEGSRWNNLSLVIGQHSAGALSIQSGALVNVMQQTILGGGPALLEIVANGVLQTNQLIGNSVFIGTHLDGGILRANGNNNAFISGFLPGQLFLSCQGLAIDSNGFNIATDNVFDGCGGLTKTGPGQLTLGGQQAYTGSTTVNQGVLRIDGSLPGEVEVLAGARLQGTGSMGTAVVAGNIAPGNSIGTLSVLGNYLQLPGSVYELEINTSGQSDLINVGGTATIAGEVVLLRAPGIYTPGTRYTILTAQGGVIGTYSNLNESLPFLNIFLAYDPQHVYLDIERNGLRFSTAALTVNQFNTAEGIESLGAGNAVYDAISNLGSLYLAPQALDSLSGEIHVSTLGAFMEESRYLRYAAMNRLQQASSAREGLQVDAKQRHQSLSGVTWWGQGFGAWGELEGNGNAAQTDRSTRGFFLGADTASGLPMRMGVIGGISHSDIKVYARNSWVSSDNYHLGLYAGSRLASLSLRGGAAYSWHDIHSHRNIVFPGFSNAVKANSNGDTAQLFAELGYPLILNRVELEPFAGGSYVNVESRRFFETGSAAALNGRGQENLFYSTLGLRETSNVMMNNKLIIAQRLMLGWQHANHHLDPQTLMAFNSGSSGFTIYGSPLARDSILLDAGLLLQRPETDNLQLKLSYIAQWASNVQDNGIMGTLIYRMS</sequence>
<dbReference type="InterPro" id="IPR013425">
    <property type="entry name" value="Autotrns_rpt"/>
</dbReference>
<dbReference type="InterPro" id="IPR030895">
    <property type="entry name" value="T5SS_PEPC_rpt"/>
</dbReference>
<feature type="signal peptide" evidence="2">
    <location>
        <begin position="1"/>
        <end position="34"/>
    </location>
</feature>
<evidence type="ECO:0000259" key="3">
    <source>
        <dbReference type="PROSITE" id="PS51208"/>
    </source>
</evidence>
<evidence type="ECO:0000313" key="6">
    <source>
        <dbReference type="Proteomes" id="UP000054735"/>
    </source>
</evidence>
<dbReference type="GO" id="GO:0006508">
    <property type="term" value="P:proteolysis"/>
    <property type="evidence" value="ECO:0007669"/>
    <property type="project" value="UniProtKB-KW"/>
</dbReference>
<dbReference type="GO" id="GO:0019867">
    <property type="term" value="C:outer membrane"/>
    <property type="evidence" value="ECO:0007669"/>
    <property type="project" value="InterPro"/>
</dbReference>
<evidence type="ECO:0000313" key="4">
    <source>
        <dbReference type="EMBL" id="KTC74506.1"/>
    </source>
</evidence>